<dbReference type="InterPro" id="IPR014327">
    <property type="entry name" value="RNA_pol_sigma70_bacteroid"/>
</dbReference>
<dbReference type="InterPro" id="IPR013324">
    <property type="entry name" value="RNA_pol_sigma_r3/r4-like"/>
</dbReference>
<gene>
    <name evidence="7" type="ORF">F0145_00825</name>
</gene>
<dbReference type="InterPro" id="IPR013249">
    <property type="entry name" value="RNA_pol_sigma70_r4_t2"/>
</dbReference>
<protein>
    <submittedName>
        <fullName evidence="7">RNA polymerase sigma-70 factor</fullName>
    </submittedName>
</protein>
<evidence type="ECO:0000256" key="2">
    <source>
        <dbReference type="ARBA" id="ARBA00023015"/>
    </source>
</evidence>
<dbReference type="InterPro" id="IPR013325">
    <property type="entry name" value="RNA_pol_sigma_r2"/>
</dbReference>
<name>A0A5M6DQ20_9BACT</name>
<dbReference type="InterPro" id="IPR007627">
    <property type="entry name" value="RNA_pol_sigma70_r2"/>
</dbReference>
<dbReference type="RefSeq" id="WP_150086165.1">
    <property type="nucleotide sequence ID" value="NZ_VWSF01000001.1"/>
</dbReference>
<keyword evidence="4" id="KW-0804">Transcription</keyword>
<comment type="similarity">
    <text evidence="1">Belongs to the sigma-70 factor family. ECF subfamily.</text>
</comment>
<evidence type="ECO:0000259" key="6">
    <source>
        <dbReference type="Pfam" id="PF08281"/>
    </source>
</evidence>
<feature type="domain" description="RNA polymerase sigma factor 70 region 4 type 2" evidence="6">
    <location>
        <begin position="126"/>
        <end position="174"/>
    </location>
</feature>
<dbReference type="Gene3D" id="1.10.10.10">
    <property type="entry name" value="Winged helix-like DNA-binding domain superfamily/Winged helix DNA-binding domain"/>
    <property type="match status" value="1"/>
</dbReference>
<feature type="domain" description="RNA polymerase sigma-70 region 2" evidence="5">
    <location>
        <begin position="27"/>
        <end position="92"/>
    </location>
</feature>
<evidence type="ECO:0000256" key="1">
    <source>
        <dbReference type="ARBA" id="ARBA00010641"/>
    </source>
</evidence>
<dbReference type="Pfam" id="PF04542">
    <property type="entry name" value="Sigma70_r2"/>
    <property type="match status" value="1"/>
</dbReference>
<dbReference type="GO" id="GO:0016987">
    <property type="term" value="F:sigma factor activity"/>
    <property type="evidence" value="ECO:0007669"/>
    <property type="project" value="UniProtKB-KW"/>
</dbReference>
<dbReference type="NCBIfam" id="TIGR02985">
    <property type="entry name" value="Sig70_bacteroi1"/>
    <property type="match status" value="1"/>
</dbReference>
<dbReference type="GO" id="GO:0003677">
    <property type="term" value="F:DNA binding"/>
    <property type="evidence" value="ECO:0007669"/>
    <property type="project" value="InterPro"/>
</dbReference>
<evidence type="ECO:0000256" key="4">
    <source>
        <dbReference type="ARBA" id="ARBA00023163"/>
    </source>
</evidence>
<accession>A0A5M6DQ20</accession>
<dbReference type="Gene3D" id="1.10.1740.10">
    <property type="match status" value="1"/>
</dbReference>
<evidence type="ECO:0000313" key="8">
    <source>
        <dbReference type="Proteomes" id="UP000323426"/>
    </source>
</evidence>
<dbReference type="Proteomes" id="UP000323426">
    <property type="component" value="Unassembled WGS sequence"/>
</dbReference>
<dbReference type="InterPro" id="IPR036388">
    <property type="entry name" value="WH-like_DNA-bd_sf"/>
</dbReference>
<dbReference type="Pfam" id="PF08281">
    <property type="entry name" value="Sigma70_r4_2"/>
    <property type="match status" value="1"/>
</dbReference>
<dbReference type="SUPFAM" id="SSF88946">
    <property type="entry name" value="Sigma2 domain of RNA polymerase sigma factors"/>
    <property type="match status" value="1"/>
</dbReference>
<dbReference type="InterPro" id="IPR014284">
    <property type="entry name" value="RNA_pol_sigma-70_dom"/>
</dbReference>
<keyword evidence="8" id="KW-1185">Reference proteome</keyword>
<proteinExistence type="inferred from homology"/>
<dbReference type="InterPro" id="IPR039425">
    <property type="entry name" value="RNA_pol_sigma-70-like"/>
</dbReference>
<organism evidence="7 8">
    <name type="scientific">Adhaeribacter rhizoryzae</name>
    <dbReference type="NCBI Taxonomy" id="2607907"/>
    <lineage>
        <taxon>Bacteria</taxon>
        <taxon>Pseudomonadati</taxon>
        <taxon>Bacteroidota</taxon>
        <taxon>Cytophagia</taxon>
        <taxon>Cytophagales</taxon>
        <taxon>Hymenobacteraceae</taxon>
        <taxon>Adhaeribacter</taxon>
    </lineage>
</organism>
<keyword evidence="2" id="KW-0805">Transcription regulation</keyword>
<keyword evidence="3" id="KW-0731">Sigma factor</keyword>
<dbReference type="EMBL" id="VWSF01000001">
    <property type="protein sequence ID" value="KAA5549627.1"/>
    <property type="molecule type" value="Genomic_DNA"/>
</dbReference>
<dbReference type="PANTHER" id="PTHR43133:SF46">
    <property type="entry name" value="RNA POLYMERASE SIGMA-70 FACTOR ECF SUBFAMILY"/>
    <property type="match status" value="1"/>
</dbReference>
<evidence type="ECO:0000256" key="3">
    <source>
        <dbReference type="ARBA" id="ARBA00023082"/>
    </source>
</evidence>
<comment type="caution">
    <text evidence="7">The sequence shown here is derived from an EMBL/GenBank/DDBJ whole genome shotgun (WGS) entry which is preliminary data.</text>
</comment>
<dbReference type="NCBIfam" id="TIGR02937">
    <property type="entry name" value="sigma70-ECF"/>
    <property type="match status" value="1"/>
</dbReference>
<dbReference type="GO" id="GO:0006352">
    <property type="term" value="P:DNA-templated transcription initiation"/>
    <property type="evidence" value="ECO:0007669"/>
    <property type="project" value="InterPro"/>
</dbReference>
<evidence type="ECO:0000313" key="7">
    <source>
        <dbReference type="EMBL" id="KAA5549627.1"/>
    </source>
</evidence>
<reference evidence="7 8" key="1">
    <citation type="submission" date="2019-09" db="EMBL/GenBank/DDBJ databases">
        <title>Genome sequence and assembly of Adhaeribacter sp.</title>
        <authorList>
            <person name="Chhetri G."/>
        </authorList>
    </citation>
    <scope>NUCLEOTIDE SEQUENCE [LARGE SCALE GENOMIC DNA]</scope>
    <source>
        <strain evidence="7 8">DK36</strain>
    </source>
</reference>
<evidence type="ECO:0000259" key="5">
    <source>
        <dbReference type="Pfam" id="PF04542"/>
    </source>
</evidence>
<sequence>MFSYSALTDPDLFDLVKSEDEAAFKEIYERYFDVLYIHAYKRLQDKEEAQDVIQEVFTALWDKREYIILTSSLPAYLFTAVRNKILNTLSHRKYESSYIQSLQQFINKGICQTDHLIRENQLQTLIEKEIAALPPKMQEVFSLSRNAHLSHKEIAAELNLSEQTVKKQVNNALRILRTKLGLLIFLYLLFKNNF</sequence>
<dbReference type="PANTHER" id="PTHR43133">
    <property type="entry name" value="RNA POLYMERASE ECF-TYPE SIGMA FACTO"/>
    <property type="match status" value="1"/>
</dbReference>
<dbReference type="SUPFAM" id="SSF88659">
    <property type="entry name" value="Sigma3 and sigma4 domains of RNA polymerase sigma factors"/>
    <property type="match status" value="1"/>
</dbReference>
<dbReference type="AlphaFoldDB" id="A0A5M6DQ20"/>